<feature type="region of interest" description="Disordered" evidence="1">
    <location>
        <begin position="1"/>
        <end position="37"/>
    </location>
</feature>
<evidence type="ECO:0000256" key="1">
    <source>
        <dbReference type="SAM" id="MobiDB-lite"/>
    </source>
</evidence>
<comment type="caution">
    <text evidence="2">The sequence shown here is derived from an EMBL/GenBank/DDBJ whole genome shotgun (WGS) entry which is preliminary data.</text>
</comment>
<feature type="compositionally biased region" description="Basic and acidic residues" evidence="1">
    <location>
        <begin position="1"/>
        <end position="19"/>
    </location>
</feature>
<proteinExistence type="predicted"/>
<organism evidence="2 3">
    <name type="scientific">Portunus trituberculatus</name>
    <name type="common">Swimming crab</name>
    <name type="synonym">Neptunus trituberculatus</name>
    <dbReference type="NCBI Taxonomy" id="210409"/>
    <lineage>
        <taxon>Eukaryota</taxon>
        <taxon>Metazoa</taxon>
        <taxon>Ecdysozoa</taxon>
        <taxon>Arthropoda</taxon>
        <taxon>Crustacea</taxon>
        <taxon>Multicrustacea</taxon>
        <taxon>Malacostraca</taxon>
        <taxon>Eumalacostraca</taxon>
        <taxon>Eucarida</taxon>
        <taxon>Decapoda</taxon>
        <taxon>Pleocyemata</taxon>
        <taxon>Brachyura</taxon>
        <taxon>Eubrachyura</taxon>
        <taxon>Portunoidea</taxon>
        <taxon>Portunidae</taxon>
        <taxon>Portuninae</taxon>
        <taxon>Portunus</taxon>
    </lineage>
</organism>
<feature type="compositionally biased region" description="Acidic residues" evidence="1">
    <location>
        <begin position="20"/>
        <end position="35"/>
    </location>
</feature>
<keyword evidence="3" id="KW-1185">Reference proteome</keyword>
<sequence>MFTQEGIRKEKSRKEKSCGNEEEEEEEEEEMESDSSIDPVHQQMAVFVVWINMIPKCGRASDAARQARQTLPSGAPWMDAAISVNAPTTTTLLHPLLFLPLQYIDIDVLPLNRRKMSSWGNLVSSMVFEGAMSQIRDILESLEQWSQGIATARPSQVPL</sequence>
<accession>A0A5B7F7J7</accession>
<dbReference type="Proteomes" id="UP000324222">
    <property type="component" value="Unassembled WGS sequence"/>
</dbReference>
<evidence type="ECO:0000313" key="3">
    <source>
        <dbReference type="Proteomes" id="UP000324222"/>
    </source>
</evidence>
<dbReference type="AlphaFoldDB" id="A0A5B7F7J7"/>
<reference evidence="2 3" key="1">
    <citation type="submission" date="2019-05" db="EMBL/GenBank/DDBJ databases">
        <title>Another draft genome of Portunus trituberculatus and its Hox gene families provides insights of decapod evolution.</title>
        <authorList>
            <person name="Jeong J.-H."/>
            <person name="Song I."/>
            <person name="Kim S."/>
            <person name="Choi T."/>
            <person name="Kim D."/>
            <person name="Ryu S."/>
            <person name="Kim W."/>
        </authorList>
    </citation>
    <scope>NUCLEOTIDE SEQUENCE [LARGE SCALE GENOMIC DNA]</scope>
    <source>
        <tissue evidence="2">Muscle</tissue>
    </source>
</reference>
<evidence type="ECO:0000313" key="2">
    <source>
        <dbReference type="EMBL" id="MPC42402.1"/>
    </source>
</evidence>
<name>A0A5B7F7J7_PORTR</name>
<protein>
    <submittedName>
        <fullName evidence="2">Uncharacterized protein</fullName>
    </submittedName>
</protein>
<gene>
    <name evidence="2" type="ORF">E2C01_036022</name>
</gene>
<dbReference type="EMBL" id="VSRR010005423">
    <property type="protein sequence ID" value="MPC42402.1"/>
    <property type="molecule type" value="Genomic_DNA"/>
</dbReference>